<proteinExistence type="predicted"/>
<dbReference type="Proteomes" id="UP000324354">
    <property type="component" value="Chromosome"/>
</dbReference>
<dbReference type="OrthoDB" id="97972at2157"/>
<dbReference type="AlphaFoldDB" id="A0A5C0XN08"/>
<feature type="transmembrane region" description="Helical" evidence="1">
    <location>
        <begin position="207"/>
        <end position="227"/>
    </location>
</feature>
<organism evidence="2 3">
    <name type="scientific">Pyrococcus furiosus (strain ATCC 43587 / DSM 3638 / JCM 8422 / Vc1)</name>
    <dbReference type="NCBI Taxonomy" id="186497"/>
    <lineage>
        <taxon>Archaea</taxon>
        <taxon>Methanobacteriati</taxon>
        <taxon>Methanobacteriota</taxon>
        <taxon>Thermococci</taxon>
        <taxon>Thermococcales</taxon>
        <taxon>Thermococcaceae</taxon>
        <taxon>Pyrococcus</taxon>
    </lineage>
</organism>
<name>A0A5C0XN08_PYRFU</name>
<evidence type="ECO:0000256" key="1">
    <source>
        <dbReference type="SAM" id="Phobius"/>
    </source>
</evidence>
<feature type="transmembrane region" description="Helical" evidence="1">
    <location>
        <begin position="21"/>
        <end position="38"/>
    </location>
</feature>
<keyword evidence="1" id="KW-0472">Membrane</keyword>
<feature type="transmembrane region" description="Helical" evidence="1">
    <location>
        <begin position="122"/>
        <end position="145"/>
    </location>
</feature>
<accession>A0A5C0XN08</accession>
<dbReference type="RefSeq" id="WP_011011963.1">
    <property type="nucleotide sequence ID" value="NC_003413.1"/>
</dbReference>
<evidence type="ECO:0000313" key="2">
    <source>
        <dbReference type="EMBL" id="QEK78506.1"/>
    </source>
</evidence>
<evidence type="ECO:0000313" key="3">
    <source>
        <dbReference type="Proteomes" id="UP000324354"/>
    </source>
</evidence>
<dbReference type="EMBL" id="CP023154">
    <property type="protein sequence ID" value="QEK78506.1"/>
    <property type="molecule type" value="Genomic_DNA"/>
</dbReference>
<dbReference type="GeneID" id="41712638"/>
<feature type="transmembrane region" description="Helical" evidence="1">
    <location>
        <begin position="44"/>
        <end position="71"/>
    </location>
</feature>
<protein>
    <submittedName>
        <fullName evidence="2">Multidrug transporter</fullName>
    </submittedName>
</protein>
<gene>
    <name evidence="2" type="ORF">PFDSM3638_04150</name>
</gene>
<keyword evidence="1" id="KW-1133">Transmembrane helix</keyword>
<reference evidence="2 3" key="1">
    <citation type="submission" date="2017-08" db="EMBL/GenBank/DDBJ databases">
        <title>Resequencing and Reannotation of the genome of Pyrococcus furiosus type strain DSM3638.</title>
        <authorList>
            <person name="Reichelt R.M."/>
            <person name="Bunk B."/>
        </authorList>
    </citation>
    <scope>NUCLEOTIDE SEQUENCE [LARGE SCALE GENOMIC DNA]</scope>
    <source>
        <strain evidence="2 3">DSM 3638</strain>
    </source>
</reference>
<feature type="transmembrane region" description="Helical" evidence="1">
    <location>
        <begin position="157"/>
        <end position="175"/>
    </location>
</feature>
<dbReference type="GeneID" id="13301428"/>
<sequence>MNLWAIIEYYGNALMKSKSSILSFAIQPLSFIFIVYVISEGRFLSSAIAGAIVSFIVGVGMADLPIELVGMKVRSKFYDIMMSLPGNSAEKMLGISIGMSLPATPYLAILILTLLAKFGLSHIKYVAFGVVSLWIWSTTIGMYMGVKMREPLTVMRLSTVLTTILTVFLPVYYPITLAPEKLRYVLLLIPTVSASHLIAYDHPQYENLSMASLVFWLVLCLVLILTIEFRED</sequence>
<feature type="transmembrane region" description="Helical" evidence="1">
    <location>
        <begin position="92"/>
        <end position="116"/>
    </location>
</feature>
<keyword evidence="1" id="KW-0812">Transmembrane</keyword>